<accession>A0A1M6Q7R2</accession>
<organism evidence="1 2">
    <name type="scientific">Desulfatibacillum alkenivorans DSM 16219</name>
    <dbReference type="NCBI Taxonomy" id="1121393"/>
    <lineage>
        <taxon>Bacteria</taxon>
        <taxon>Pseudomonadati</taxon>
        <taxon>Thermodesulfobacteriota</taxon>
        <taxon>Desulfobacteria</taxon>
        <taxon>Desulfobacterales</taxon>
        <taxon>Desulfatibacillaceae</taxon>
        <taxon>Desulfatibacillum</taxon>
    </lineage>
</organism>
<sequence length="122" mass="14215">MFLPAFTPWETDELILQNVSKLSHVDIGNPDSVHERITILESLGSVAENGLIEYGSPIDENEARFVMDIFWNAFNMLKREEGLHFKIALIQYKCCLRLLHLVFGLLYDNFGFEMPEKMRYMV</sequence>
<dbReference type="RefSeq" id="WP_073477000.1">
    <property type="nucleotide sequence ID" value="NZ_FQZU01000019.1"/>
</dbReference>
<dbReference type="Proteomes" id="UP000183994">
    <property type="component" value="Unassembled WGS sequence"/>
</dbReference>
<gene>
    <name evidence="1" type="ORF">SAMN02745216_02987</name>
</gene>
<dbReference type="STRING" id="1121393.SAMN02745216_02987"/>
<proteinExistence type="predicted"/>
<evidence type="ECO:0000313" key="2">
    <source>
        <dbReference type="Proteomes" id="UP000183994"/>
    </source>
</evidence>
<reference evidence="2" key="1">
    <citation type="submission" date="2016-11" db="EMBL/GenBank/DDBJ databases">
        <authorList>
            <person name="Varghese N."/>
            <person name="Submissions S."/>
        </authorList>
    </citation>
    <scope>NUCLEOTIDE SEQUENCE [LARGE SCALE GENOMIC DNA]</scope>
    <source>
        <strain evidence="2">DSM 16219</strain>
    </source>
</reference>
<keyword evidence="2" id="KW-1185">Reference proteome</keyword>
<evidence type="ECO:0000313" key="1">
    <source>
        <dbReference type="EMBL" id="SHK16231.1"/>
    </source>
</evidence>
<name>A0A1M6Q7R2_9BACT</name>
<dbReference type="AlphaFoldDB" id="A0A1M6Q7R2"/>
<dbReference type="EMBL" id="FQZU01000019">
    <property type="protein sequence ID" value="SHK16231.1"/>
    <property type="molecule type" value="Genomic_DNA"/>
</dbReference>
<protein>
    <submittedName>
        <fullName evidence="1">Uncharacterized protein</fullName>
    </submittedName>
</protein>